<dbReference type="InterPro" id="IPR001279">
    <property type="entry name" value="Metallo-B-lactamas"/>
</dbReference>
<dbReference type="AlphaFoldDB" id="A0A6B2G0V1"/>
<protein>
    <submittedName>
        <fullName evidence="4">Integrator complex subunit 9 homolog (Trinotate prediction)</fullName>
    </submittedName>
</protein>
<dbReference type="PANTHER" id="PTHR46094">
    <property type="entry name" value="INTEGRATOR COMPLEX SUBUNIT 9"/>
    <property type="match status" value="1"/>
</dbReference>
<dbReference type="InterPro" id="IPR036866">
    <property type="entry name" value="RibonucZ/Hydroxyglut_hydro"/>
</dbReference>
<dbReference type="SUPFAM" id="SSF56281">
    <property type="entry name" value="Metallo-hydrolase/oxidoreductase"/>
    <property type="match status" value="1"/>
</dbReference>
<comment type="subcellular location">
    <subcellularLocation>
        <location evidence="1">Nucleus</location>
    </subcellularLocation>
</comment>
<dbReference type="Gene3D" id="3.60.15.10">
    <property type="entry name" value="Ribonuclease Z/Hydroxyacylglutathione hydrolase-like"/>
    <property type="match status" value="1"/>
</dbReference>
<evidence type="ECO:0000313" key="4">
    <source>
        <dbReference type="EMBL" id="NDJ97528.1"/>
    </source>
</evidence>
<organism evidence="4">
    <name type="scientific">Myxobolus squamalis</name>
    <name type="common">Myxosporean</name>
    <dbReference type="NCBI Taxonomy" id="59785"/>
    <lineage>
        <taxon>Eukaryota</taxon>
        <taxon>Metazoa</taxon>
        <taxon>Cnidaria</taxon>
        <taxon>Myxozoa</taxon>
        <taxon>Myxosporea</taxon>
        <taxon>Bivalvulida</taxon>
        <taxon>Platysporina</taxon>
        <taxon>Myxobolidae</taxon>
        <taxon>Myxobolus</taxon>
    </lineage>
</organism>
<dbReference type="PANTHER" id="PTHR46094:SF1">
    <property type="entry name" value="INTEGRATOR COMPLEX SUBUNIT 9"/>
    <property type="match status" value="1"/>
</dbReference>
<dbReference type="GO" id="GO:0034472">
    <property type="term" value="P:snRNA 3'-end processing"/>
    <property type="evidence" value="ECO:0007669"/>
    <property type="project" value="TreeGrafter"/>
</dbReference>
<dbReference type="EMBL" id="GHBR01003033">
    <property type="protein sequence ID" value="NDJ97528.1"/>
    <property type="molecule type" value="Transcribed_RNA"/>
</dbReference>
<reference evidence="4" key="1">
    <citation type="submission" date="2018-11" db="EMBL/GenBank/DDBJ databases">
        <title>Myxobolus squamalis genome and transcriptome.</title>
        <authorList>
            <person name="Yahalomi D."/>
            <person name="Atkinson S.D."/>
            <person name="Neuhof M."/>
            <person name="Chang E.S."/>
            <person name="Philippe H."/>
            <person name="Cartwright P."/>
            <person name="Bartholomew J.L."/>
            <person name="Huchon D."/>
        </authorList>
    </citation>
    <scope>NUCLEOTIDE SEQUENCE</scope>
    <source>
        <strain evidence="4">71B08</strain>
        <tissue evidence="4">Whole</tissue>
    </source>
</reference>
<evidence type="ECO:0000256" key="1">
    <source>
        <dbReference type="ARBA" id="ARBA00004123"/>
    </source>
</evidence>
<dbReference type="GO" id="GO:0032039">
    <property type="term" value="C:integrator complex"/>
    <property type="evidence" value="ECO:0007669"/>
    <property type="project" value="InterPro"/>
</dbReference>
<dbReference type="Pfam" id="PF16661">
    <property type="entry name" value="Lactamase_B_6"/>
    <property type="match status" value="1"/>
</dbReference>
<dbReference type="InterPro" id="IPR027074">
    <property type="entry name" value="Integrator_9su"/>
</dbReference>
<accession>A0A6B2G0V1</accession>
<keyword evidence="2" id="KW-0539">Nucleus</keyword>
<name>A0A6B2G0V1_MYXSQ</name>
<proteinExistence type="predicted"/>
<sequence length="126" mass="14658">MSLTNISSSKKYPCYLLEINDVKIMLDCGLNYNNIRRFESGLWLKIPHFNTIEVSSIDAVLITNYENIVALPFLTEMDGFRAKIYCSQPTMEFGRLLMLDMALSMDESSKTIFDFEPKYDKYLKKN</sequence>
<evidence type="ECO:0000256" key="2">
    <source>
        <dbReference type="ARBA" id="ARBA00023242"/>
    </source>
</evidence>
<evidence type="ECO:0000259" key="3">
    <source>
        <dbReference type="Pfam" id="PF16661"/>
    </source>
</evidence>
<feature type="domain" description="Metallo-beta-lactamase" evidence="3">
    <location>
        <begin position="16"/>
        <end position="107"/>
    </location>
</feature>